<evidence type="ECO:0000313" key="2">
    <source>
        <dbReference type="Proteomes" id="UP001152759"/>
    </source>
</evidence>
<dbReference type="EMBL" id="OU963862">
    <property type="protein sequence ID" value="CAH0382537.1"/>
    <property type="molecule type" value="Genomic_DNA"/>
</dbReference>
<dbReference type="Proteomes" id="UP001152759">
    <property type="component" value="Chromosome 1"/>
</dbReference>
<accession>A0A9N9ZZD9</accession>
<protein>
    <submittedName>
        <fullName evidence="1">Uncharacterized protein</fullName>
    </submittedName>
</protein>
<reference evidence="1" key="1">
    <citation type="submission" date="2021-12" db="EMBL/GenBank/DDBJ databases">
        <authorList>
            <person name="King R."/>
        </authorList>
    </citation>
    <scope>NUCLEOTIDE SEQUENCE</scope>
</reference>
<dbReference type="AlphaFoldDB" id="A0A9N9ZZD9"/>
<evidence type="ECO:0000313" key="1">
    <source>
        <dbReference type="EMBL" id="CAH0382537.1"/>
    </source>
</evidence>
<dbReference type="PANTHER" id="PTHR33053:SF25">
    <property type="entry name" value="TRANSPOSASE DOMAIN-CONTAINING PROTEIN"/>
    <property type="match status" value="1"/>
</dbReference>
<name>A0A9N9ZZD9_BEMTA</name>
<gene>
    <name evidence="1" type="ORF">BEMITA_LOCUS2074</name>
</gene>
<proteinExistence type="predicted"/>
<sequence length="162" mass="18826">MVNSIILDYQHLVLLGSMRYFMNIWFGTEPFQFKVSAISKQRISRDILKTHSDIPCEFARQKPQELKVLSYWKATEFRLFLLYLGPILLKGVLDPIKYDHFIMLHLAIAILISPKYCSDLQQVAYAKSLLTCFVESPPGIYSETIMVHNLHNLIHLADVLHF</sequence>
<organism evidence="1 2">
    <name type="scientific">Bemisia tabaci</name>
    <name type="common">Sweetpotato whitefly</name>
    <name type="synonym">Aleurodes tabaci</name>
    <dbReference type="NCBI Taxonomy" id="7038"/>
    <lineage>
        <taxon>Eukaryota</taxon>
        <taxon>Metazoa</taxon>
        <taxon>Ecdysozoa</taxon>
        <taxon>Arthropoda</taxon>
        <taxon>Hexapoda</taxon>
        <taxon>Insecta</taxon>
        <taxon>Pterygota</taxon>
        <taxon>Neoptera</taxon>
        <taxon>Paraneoptera</taxon>
        <taxon>Hemiptera</taxon>
        <taxon>Sternorrhyncha</taxon>
        <taxon>Aleyrodoidea</taxon>
        <taxon>Aleyrodidae</taxon>
        <taxon>Aleyrodinae</taxon>
        <taxon>Bemisia</taxon>
    </lineage>
</organism>
<dbReference type="PANTHER" id="PTHR33053">
    <property type="entry name" value="PROTEIN, PUTATIVE-RELATED"/>
    <property type="match status" value="1"/>
</dbReference>
<keyword evidence="2" id="KW-1185">Reference proteome</keyword>